<evidence type="ECO:0000313" key="1">
    <source>
        <dbReference type="EMBL" id="KAJ0042448.1"/>
    </source>
</evidence>
<reference evidence="2" key="1">
    <citation type="journal article" date="2023" name="G3 (Bethesda)">
        <title>Genome assembly and association tests identify interacting loci associated with vigor, precocity, and sex in interspecific pistachio rootstocks.</title>
        <authorList>
            <person name="Palmer W."/>
            <person name="Jacygrad E."/>
            <person name="Sagayaradj S."/>
            <person name="Cavanaugh K."/>
            <person name="Han R."/>
            <person name="Bertier L."/>
            <person name="Beede B."/>
            <person name="Kafkas S."/>
            <person name="Golino D."/>
            <person name="Preece J."/>
            <person name="Michelmore R."/>
        </authorList>
    </citation>
    <scope>NUCLEOTIDE SEQUENCE [LARGE SCALE GENOMIC DNA]</scope>
</reference>
<sequence>MDSSKNHFSTEGCSSSESGWTMYIDSPMQEDDDDDDHHYRNSNKYTSVNDDREDNKEESDDSMASDASSGPSHHQYKRANGEGQGIRSNIPSTSKQGKVDQFRKFFSFKKSNEKEKKSGETCTKYKHRNDPPKKYK</sequence>
<organism evidence="1 2">
    <name type="scientific">Pistacia integerrima</name>
    <dbReference type="NCBI Taxonomy" id="434235"/>
    <lineage>
        <taxon>Eukaryota</taxon>
        <taxon>Viridiplantae</taxon>
        <taxon>Streptophyta</taxon>
        <taxon>Embryophyta</taxon>
        <taxon>Tracheophyta</taxon>
        <taxon>Spermatophyta</taxon>
        <taxon>Magnoliopsida</taxon>
        <taxon>eudicotyledons</taxon>
        <taxon>Gunneridae</taxon>
        <taxon>Pentapetalae</taxon>
        <taxon>rosids</taxon>
        <taxon>malvids</taxon>
        <taxon>Sapindales</taxon>
        <taxon>Anacardiaceae</taxon>
        <taxon>Pistacia</taxon>
    </lineage>
</organism>
<accession>A0ACC0YUZ9</accession>
<protein>
    <submittedName>
        <fullName evidence="1">Uncharacterized protein</fullName>
    </submittedName>
</protein>
<comment type="caution">
    <text evidence="1">The sequence shown here is derived from an EMBL/GenBank/DDBJ whole genome shotgun (WGS) entry which is preliminary data.</text>
</comment>
<proteinExistence type="predicted"/>
<dbReference type="EMBL" id="CM047739">
    <property type="protein sequence ID" value="KAJ0042448.1"/>
    <property type="molecule type" value="Genomic_DNA"/>
</dbReference>
<keyword evidence="2" id="KW-1185">Reference proteome</keyword>
<evidence type="ECO:0000313" key="2">
    <source>
        <dbReference type="Proteomes" id="UP001163603"/>
    </source>
</evidence>
<name>A0ACC0YUZ9_9ROSI</name>
<gene>
    <name evidence="1" type="ORF">Pint_18884</name>
</gene>
<dbReference type="Proteomes" id="UP001163603">
    <property type="component" value="Chromosome 4"/>
</dbReference>